<keyword evidence="14" id="KW-1185">Reference proteome</keyword>
<dbReference type="Proteomes" id="UP000179797">
    <property type="component" value="Unassembled WGS sequence"/>
</dbReference>
<dbReference type="InterPro" id="IPR050344">
    <property type="entry name" value="Peptidase_M1_aminopeptidases"/>
</dbReference>
<reference evidence="13 14" key="1">
    <citation type="journal article" date="2012" name="Int. J. Syst. Evol. Microbiol.">
        <title>Flammeovirga pacifica sp. nov., isolated from deep-sea sediment.</title>
        <authorList>
            <person name="Xu H."/>
            <person name="Fu Y."/>
            <person name="Yang N."/>
            <person name="Ding Z."/>
            <person name="Lai Q."/>
            <person name="Zeng R."/>
        </authorList>
    </citation>
    <scope>NUCLEOTIDE SEQUENCE [LARGE SCALE GENOMIC DNA]</scope>
    <source>
        <strain evidence="14">DSM 24597 / LMG 26175 / WPAGA1</strain>
    </source>
</reference>
<protein>
    <recommendedName>
        <fullName evidence="5">Aminopeptidase N</fullName>
        <ecNumber evidence="4">3.4.11.2</ecNumber>
    </recommendedName>
</protein>
<evidence type="ECO:0000259" key="11">
    <source>
        <dbReference type="Pfam" id="PF01433"/>
    </source>
</evidence>
<gene>
    <name evidence="13" type="ORF">NH26_21895</name>
</gene>
<keyword evidence="8" id="KW-0378">Hydrolase</keyword>
<dbReference type="GO" id="GO:0016285">
    <property type="term" value="F:alanyl aminopeptidase activity"/>
    <property type="evidence" value="ECO:0007669"/>
    <property type="project" value="UniProtKB-EC"/>
</dbReference>
<dbReference type="EMBL" id="JRYR02000002">
    <property type="protein sequence ID" value="OHX64257.1"/>
    <property type="molecule type" value="Genomic_DNA"/>
</dbReference>
<dbReference type="GO" id="GO:0005615">
    <property type="term" value="C:extracellular space"/>
    <property type="evidence" value="ECO:0007669"/>
    <property type="project" value="TreeGrafter"/>
</dbReference>
<evidence type="ECO:0000256" key="8">
    <source>
        <dbReference type="ARBA" id="ARBA00022801"/>
    </source>
</evidence>
<comment type="caution">
    <text evidence="13">The sequence shown here is derived from an EMBL/GenBank/DDBJ whole genome shotgun (WGS) entry which is preliminary data.</text>
</comment>
<evidence type="ECO:0000259" key="12">
    <source>
        <dbReference type="Pfam" id="PF17900"/>
    </source>
</evidence>
<accession>A0A1S1YTA1</accession>
<evidence type="ECO:0000256" key="9">
    <source>
        <dbReference type="ARBA" id="ARBA00022833"/>
    </source>
</evidence>
<evidence type="ECO:0000256" key="4">
    <source>
        <dbReference type="ARBA" id="ARBA00012564"/>
    </source>
</evidence>
<evidence type="ECO:0000256" key="1">
    <source>
        <dbReference type="ARBA" id="ARBA00000098"/>
    </source>
</evidence>
<dbReference type="InterPro" id="IPR027268">
    <property type="entry name" value="Peptidase_M4/M1_CTD_sf"/>
</dbReference>
<dbReference type="SUPFAM" id="SSF55486">
    <property type="entry name" value="Metalloproteases ('zincins'), catalytic domain"/>
    <property type="match status" value="1"/>
</dbReference>
<dbReference type="CDD" id="cd09602">
    <property type="entry name" value="M1_APN"/>
    <property type="match status" value="1"/>
</dbReference>
<comment type="catalytic activity">
    <reaction evidence="1">
        <text>Release of an N-terminal amino acid, Xaa-|-Yaa- from a peptide, amide or arylamide. Xaa is preferably Ala, but may be most amino acids including Pro (slow action). When a terminal hydrophobic residue is followed by a prolyl residue, the two may be released as an intact Xaa-Pro dipeptide.</text>
        <dbReference type="EC" id="3.4.11.2"/>
    </reaction>
</comment>
<dbReference type="InterPro" id="IPR042097">
    <property type="entry name" value="Aminopeptidase_N-like_N_sf"/>
</dbReference>
<dbReference type="AlphaFoldDB" id="A0A1S1YTA1"/>
<dbReference type="PANTHER" id="PTHR11533:SF299">
    <property type="entry name" value="AMINOPEPTIDASE"/>
    <property type="match status" value="1"/>
</dbReference>
<dbReference type="InterPro" id="IPR014782">
    <property type="entry name" value="Peptidase_M1_dom"/>
</dbReference>
<evidence type="ECO:0000256" key="5">
    <source>
        <dbReference type="ARBA" id="ARBA00015611"/>
    </source>
</evidence>
<dbReference type="GO" id="GO:0070006">
    <property type="term" value="F:metalloaminopeptidase activity"/>
    <property type="evidence" value="ECO:0007669"/>
    <property type="project" value="TreeGrafter"/>
</dbReference>
<dbReference type="STRING" id="915059.NH26_21895"/>
<dbReference type="GO" id="GO:0016020">
    <property type="term" value="C:membrane"/>
    <property type="evidence" value="ECO:0007669"/>
    <property type="project" value="TreeGrafter"/>
</dbReference>
<dbReference type="SUPFAM" id="SSF63737">
    <property type="entry name" value="Leukotriene A4 hydrolase N-terminal domain"/>
    <property type="match status" value="1"/>
</dbReference>
<name>A0A1S1YTA1_FLAPC</name>
<proteinExistence type="inferred from homology"/>
<evidence type="ECO:0000256" key="7">
    <source>
        <dbReference type="ARBA" id="ARBA00022723"/>
    </source>
</evidence>
<keyword evidence="9" id="KW-0862">Zinc</keyword>
<dbReference type="PRINTS" id="PR00756">
    <property type="entry name" value="ALADIPTASE"/>
</dbReference>
<dbReference type="GO" id="GO:0042277">
    <property type="term" value="F:peptide binding"/>
    <property type="evidence" value="ECO:0007669"/>
    <property type="project" value="TreeGrafter"/>
</dbReference>
<dbReference type="Pfam" id="PF01433">
    <property type="entry name" value="Peptidase_M1"/>
    <property type="match status" value="1"/>
</dbReference>
<evidence type="ECO:0000256" key="2">
    <source>
        <dbReference type="ARBA" id="ARBA00001947"/>
    </source>
</evidence>
<keyword evidence="10" id="KW-0482">Metalloprotease</keyword>
<dbReference type="GO" id="GO:0005737">
    <property type="term" value="C:cytoplasm"/>
    <property type="evidence" value="ECO:0007669"/>
    <property type="project" value="TreeGrafter"/>
</dbReference>
<comment type="cofactor">
    <cofactor evidence="2">
        <name>Zn(2+)</name>
        <dbReference type="ChEBI" id="CHEBI:29105"/>
    </cofactor>
</comment>
<dbReference type="InterPro" id="IPR045357">
    <property type="entry name" value="Aminopeptidase_N-like_N"/>
</dbReference>
<evidence type="ECO:0000313" key="13">
    <source>
        <dbReference type="EMBL" id="OHX64257.1"/>
    </source>
</evidence>
<evidence type="ECO:0000256" key="3">
    <source>
        <dbReference type="ARBA" id="ARBA00010136"/>
    </source>
</evidence>
<dbReference type="PANTHER" id="PTHR11533">
    <property type="entry name" value="PROTEASE M1 ZINC METALLOPROTEASE"/>
    <property type="match status" value="1"/>
</dbReference>
<feature type="domain" description="Aminopeptidase N-like N-terminal" evidence="12">
    <location>
        <begin position="41"/>
        <end position="185"/>
    </location>
</feature>
<feature type="domain" description="Peptidase M1 membrane alanine aminopeptidase" evidence="11">
    <location>
        <begin position="225"/>
        <end position="438"/>
    </location>
</feature>
<evidence type="ECO:0000313" key="14">
    <source>
        <dbReference type="Proteomes" id="UP000179797"/>
    </source>
</evidence>
<dbReference type="Gene3D" id="2.60.40.1730">
    <property type="entry name" value="tricorn interacting facor f3 domain"/>
    <property type="match status" value="1"/>
</dbReference>
<evidence type="ECO:0000256" key="6">
    <source>
        <dbReference type="ARBA" id="ARBA00022670"/>
    </source>
</evidence>
<dbReference type="Gene3D" id="1.10.390.10">
    <property type="entry name" value="Neutral Protease Domain 2"/>
    <property type="match status" value="1"/>
</dbReference>
<sequence>MDQLTSDGITKELAEMRFQELGNINYELHFILPKDKAKEIQATSLITLHKNTNNYPLILDFKVDQPRINNVIVNNQKIEVTVKNEHIIIDKEHLKEGENKISYQFIAGDQSLNRKENYMYTLLVPDRARTLFPCFDQPDLKATYQLSLDLPKDWKAIAGEYGKEVENEDRKIIQFGKTKKISTYLFSFVAGEFKEEIFKENGLEFHMLHMEEDSKIKANKDAIFHLHKKSLAWLTEYTNIPLPFNKLDFALIPPFQYGGMEHVGAIQYRASSLILDENANDTQKMQRAKLIAHEVAHMWFGNLVTMKWFDDVWLKEVFANFIAAKAVAPEYPEINHDLQFYLAHQNKAYVVDRTDGRHAIQQGLDNLNLAGTLYGAIIYSKAPVVMSQLELMVGEEQLKMGLRSYLKNYSYGNATFDNLIDEIAKASNINLKSWANEWVKKKRMPRVSFSYENKMLKIKYFNPALQQKIQINNQWYLLDDKDLLIDLPEGSFPLDQSCKGYGYFKLGYDITSTIQKNINKYTDAERGIAYGTLYENFLNKNVLYPKDYMPFLIQQLSIEQNSLLHNMLLSQFKEVYWFYFNEEQRINFTNEYQSDFIRLMAKAKTKPLKSFYFKVVSNFQQNETTLSFFIPYLTGKSKDIKLSDKEKVHLFHYLRMQGLRDKGIQKTVSESISSTYYKDLFAYLLPTTSDIELLKRGYVINLGLQKERENETWVEYGLYYINHPLQAKETIEYIPITLSYLPKVQETGDIFFPYNYLRNSIGMRTEKSVLSRTNQFIYQLQSQKMDTKLINKIKQNLDPIKRRSGQ</sequence>
<evidence type="ECO:0000256" key="10">
    <source>
        <dbReference type="ARBA" id="ARBA00023049"/>
    </source>
</evidence>
<dbReference type="GO" id="GO:0006508">
    <property type="term" value="P:proteolysis"/>
    <property type="evidence" value="ECO:0007669"/>
    <property type="project" value="UniProtKB-KW"/>
</dbReference>
<dbReference type="InterPro" id="IPR001930">
    <property type="entry name" value="Peptidase_M1"/>
</dbReference>
<keyword evidence="7" id="KW-0479">Metal-binding</keyword>
<dbReference type="GO" id="GO:0043171">
    <property type="term" value="P:peptide catabolic process"/>
    <property type="evidence" value="ECO:0007669"/>
    <property type="project" value="TreeGrafter"/>
</dbReference>
<organism evidence="13 14">
    <name type="scientific">Flammeovirga pacifica</name>
    <dbReference type="NCBI Taxonomy" id="915059"/>
    <lineage>
        <taxon>Bacteria</taxon>
        <taxon>Pseudomonadati</taxon>
        <taxon>Bacteroidota</taxon>
        <taxon>Cytophagia</taxon>
        <taxon>Cytophagales</taxon>
        <taxon>Flammeovirgaceae</taxon>
        <taxon>Flammeovirga</taxon>
    </lineage>
</organism>
<dbReference type="GO" id="GO:0008270">
    <property type="term" value="F:zinc ion binding"/>
    <property type="evidence" value="ECO:0007669"/>
    <property type="project" value="InterPro"/>
</dbReference>
<comment type="similarity">
    <text evidence="3">Belongs to the peptidase M1 family.</text>
</comment>
<dbReference type="Pfam" id="PF17900">
    <property type="entry name" value="Peptidase_M1_N"/>
    <property type="match status" value="1"/>
</dbReference>
<dbReference type="EC" id="3.4.11.2" evidence="4"/>
<keyword evidence="6" id="KW-0645">Protease</keyword>